<dbReference type="Gene3D" id="3.40.50.970">
    <property type="match status" value="1"/>
</dbReference>
<sequence length="284" mass="31496">MSIEQYNTACPPTWCPGCGNFSIWNELKRALDELKIPPHKTLIVYGIGCSGNMYNTIKTYGWHSLHGRAVPTAIGAKLANKDLTVIVVAGDGDGLGEGMGHFVHALRGNANVTYLIHENKVYGLTTGQSAPTSEKGFVSKSTPEGLIEIPTNPVSLAMTVGGSFVARGYVGKPQQLKELIKQGILHKGFSFVDILQPCVTFNKINTYQYYADKVYDLQAENHPVDNFDQAFVKAREWGPKIPLGLFYQNNRESYDDELVQEKGKSIISRPMVKRKLDQLIKEFI</sequence>
<dbReference type="Pfam" id="PF12367">
    <property type="entry name" value="PFO_beta_C"/>
    <property type="match status" value="1"/>
</dbReference>
<evidence type="ECO:0000259" key="11">
    <source>
        <dbReference type="Pfam" id="PF12367"/>
    </source>
</evidence>
<dbReference type="GO" id="GO:0051536">
    <property type="term" value="F:iron-sulfur cluster binding"/>
    <property type="evidence" value="ECO:0007669"/>
    <property type="project" value="UniProtKB-KW"/>
</dbReference>
<dbReference type="InterPro" id="IPR011896">
    <property type="entry name" value="OFOB"/>
</dbReference>
<keyword evidence="8" id="KW-0411">Iron-sulfur</keyword>
<dbReference type="GO" id="GO:0030976">
    <property type="term" value="F:thiamine pyrophosphate binding"/>
    <property type="evidence" value="ECO:0007669"/>
    <property type="project" value="InterPro"/>
</dbReference>
<keyword evidence="4" id="KW-0479">Metal-binding</keyword>
<proteinExistence type="predicted"/>
<dbReference type="Proteomes" id="UP000034137">
    <property type="component" value="Unassembled WGS sequence"/>
</dbReference>
<dbReference type="EMBL" id="LBXO01000063">
    <property type="protein sequence ID" value="KKR31356.1"/>
    <property type="molecule type" value="Genomic_DNA"/>
</dbReference>
<evidence type="ECO:0000256" key="7">
    <source>
        <dbReference type="ARBA" id="ARBA00023004"/>
    </source>
</evidence>
<dbReference type="GO" id="GO:0046872">
    <property type="term" value="F:metal ion binding"/>
    <property type="evidence" value="ECO:0007669"/>
    <property type="project" value="UniProtKB-KW"/>
</dbReference>
<dbReference type="InterPro" id="IPR032686">
    <property type="entry name" value="PFO_beta_C"/>
</dbReference>
<feature type="domain" description="Thiamine pyrophosphate enzyme TPP-binding" evidence="10">
    <location>
        <begin position="54"/>
        <end position="194"/>
    </location>
</feature>
<dbReference type="InterPro" id="IPR051457">
    <property type="entry name" value="2-oxoacid:Fd_oxidoreductase"/>
</dbReference>
<organism evidence="12 13">
    <name type="scientific">Candidatus Falkowbacteria bacterium GW2011_GWF2_39_8</name>
    <dbReference type="NCBI Taxonomy" id="1618642"/>
    <lineage>
        <taxon>Bacteria</taxon>
        <taxon>Candidatus Falkowiibacteriota</taxon>
    </lineage>
</organism>
<dbReference type="InterPro" id="IPR011766">
    <property type="entry name" value="TPP_enzyme_TPP-bd"/>
</dbReference>
<dbReference type="SUPFAM" id="SSF52518">
    <property type="entry name" value="Thiamin diphosphate-binding fold (THDP-binding)"/>
    <property type="match status" value="1"/>
</dbReference>
<evidence type="ECO:0000259" key="10">
    <source>
        <dbReference type="Pfam" id="PF02775"/>
    </source>
</evidence>
<evidence type="ECO:0000256" key="4">
    <source>
        <dbReference type="ARBA" id="ARBA00022723"/>
    </source>
</evidence>
<evidence type="ECO:0000256" key="3">
    <source>
        <dbReference type="ARBA" id="ARBA00001966"/>
    </source>
</evidence>
<keyword evidence="7" id="KW-0408">Iron</keyword>
<evidence type="ECO:0000256" key="2">
    <source>
        <dbReference type="ARBA" id="ARBA00001964"/>
    </source>
</evidence>
<gene>
    <name evidence="12" type="ORF">UT64_C0063G0006</name>
</gene>
<keyword evidence="6" id="KW-0560">Oxidoreductase</keyword>
<keyword evidence="12" id="KW-0670">Pyruvate</keyword>
<dbReference type="PANTHER" id="PTHR48084:SF4">
    <property type="entry name" value="2-OXOGLUTARATE OXIDOREDUCTASE SUBUNIT KORB"/>
    <property type="match status" value="1"/>
</dbReference>
<comment type="caution">
    <text evidence="12">The sequence shown here is derived from an EMBL/GenBank/DDBJ whole genome shotgun (WGS) entry which is preliminary data.</text>
</comment>
<reference evidence="12 13" key="1">
    <citation type="journal article" date="2015" name="Nature">
        <title>rRNA introns, odd ribosomes, and small enigmatic genomes across a large radiation of phyla.</title>
        <authorList>
            <person name="Brown C.T."/>
            <person name="Hug L.A."/>
            <person name="Thomas B.C."/>
            <person name="Sharon I."/>
            <person name="Castelle C.J."/>
            <person name="Singh A."/>
            <person name="Wilkins M.J."/>
            <person name="Williams K.H."/>
            <person name="Banfield J.F."/>
        </authorList>
    </citation>
    <scope>NUCLEOTIDE SEQUENCE [LARGE SCALE GENOMIC DNA]</scope>
</reference>
<evidence type="ECO:0000256" key="6">
    <source>
        <dbReference type="ARBA" id="ARBA00023002"/>
    </source>
</evidence>
<evidence type="ECO:0000256" key="5">
    <source>
        <dbReference type="ARBA" id="ARBA00022842"/>
    </source>
</evidence>
<keyword evidence="5" id="KW-0460">Magnesium</keyword>
<protein>
    <submittedName>
        <fullName evidence="12">Pyruvate ferredoxin/flavodoxin oxidoreductase, beta subunit</fullName>
    </submittedName>
</protein>
<dbReference type="CDD" id="cd03375">
    <property type="entry name" value="TPP_OGFOR"/>
    <property type="match status" value="1"/>
</dbReference>
<dbReference type="PATRIC" id="fig|1618642.3.peg.969"/>
<dbReference type="Pfam" id="PF02775">
    <property type="entry name" value="TPP_enzyme_C"/>
    <property type="match status" value="1"/>
</dbReference>
<evidence type="ECO:0000313" key="13">
    <source>
        <dbReference type="Proteomes" id="UP000034137"/>
    </source>
</evidence>
<dbReference type="InterPro" id="IPR029061">
    <property type="entry name" value="THDP-binding"/>
</dbReference>
<keyword evidence="9" id="KW-0786">Thiamine pyrophosphate</keyword>
<dbReference type="GO" id="GO:0045333">
    <property type="term" value="P:cellular respiration"/>
    <property type="evidence" value="ECO:0007669"/>
    <property type="project" value="UniProtKB-ARBA"/>
</dbReference>
<evidence type="ECO:0000256" key="1">
    <source>
        <dbReference type="ARBA" id="ARBA00001946"/>
    </source>
</evidence>
<dbReference type="NCBIfam" id="TIGR02177">
    <property type="entry name" value="PorB_KorB"/>
    <property type="match status" value="1"/>
</dbReference>
<dbReference type="GO" id="GO:0016625">
    <property type="term" value="F:oxidoreductase activity, acting on the aldehyde or oxo group of donors, iron-sulfur protein as acceptor"/>
    <property type="evidence" value="ECO:0007669"/>
    <property type="project" value="UniProtKB-ARBA"/>
</dbReference>
<dbReference type="PANTHER" id="PTHR48084">
    <property type="entry name" value="2-OXOGLUTARATE OXIDOREDUCTASE SUBUNIT KORB-RELATED"/>
    <property type="match status" value="1"/>
</dbReference>
<evidence type="ECO:0000313" key="12">
    <source>
        <dbReference type="EMBL" id="KKR31356.1"/>
    </source>
</evidence>
<comment type="cofactor">
    <cofactor evidence="1">
        <name>Mg(2+)</name>
        <dbReference type="ChEBI" id="CHEBI:18420"/>
    </cofactor>
</comment>
<evidence type="ECO:0000256" key="8">
    <source>
        <dbReference type="ARBA" id="ARBA00023014"/>
    </source>
</evidence>
<comment type="cofactor">
    <cofactor evidence="3">
        <name>[4Fe-4S] cluster</name>
        <dbReference type="ChEBI" id="CHEBI:49883"/>
    </cofactor>
</comment>
<comment type="cofactor">
    <cofactor evidence="2">
        <name>thiamine diphosphate</name>
        <dbReference type="ChEBI" id="CHEBI:58937"/>
    </cofactor>
</comment>
<accession>A0A0G0Q1W4</accession>
<name>A0A0G0Q1W4_9BACT</name>
<evidence type="ECO:0000256" key="9">
    <source>
        <dbReference type="ARBA" id="ARBA00023052"/>
    </source>
</evidence>
<feature type="domain" description="Pyruvate ferredoxin oxidoreductase beta subunit C-terminal" evidence="11">
    <location>
        <begin position="198"/>
        <end position="258"/>
    </location>
</feature>
<dbReference type="AlphaFoldDB" id="A0A0G0Q1W4"/>